<organism evidence="1 2">
    <name type="scientific">Verticillium longisporum</name>
    <name type="common">Verticillium dahliae var. longisporum</name>
    <dbReference type="NCBI Taxonomy" id="100787"/>
    <lineage>
        <taxon>Eukaryota</taxon>
        <taxon>Fungi</taxon>
        <taxon>Dikarya</taxon>
        <taxon>Ascomycota</taxon>
        <taxon>Pezizomycotina</taxon>
        <taxon>Sordariomycetes</taxon>
        <taxon>Hypocreomycetidae</taxon>
        <taxon>Glomerellales</taxon>
        <taxon>Plectosphaerellaceae</taxon>
        <taxon>Verticillium</taxon>
    </lineage>
</organism>
<feature type="non-terminal residue" evidence="1">
    <location>
        <position position="33"/>
    </location>
</feature>
<proteinExistence type="predicted"/>
<evidence type="ECO:0000313" key="1">
    <source>
        <dbReference type="EMBL" id="CRK14661.1"/>
    </source>
</evidence>
<accession>A0A0G4KY65</accession>
<name>A0A0G4KY65_VERLO</name>
<evidence type="ECO:0000313" key="2">
    <source>
        <dbReference type="Proteomes" id="UP000045706"/>
    </source>
</evidence>
<sequence>QCQEALVQGHALRRVCRRREPSSPQRHQGVREQ</sequence>
<dbReference type="AlphaFoldDB" id="A0A0G4KY65"/>
<gene>
    <name evidence="1" type="ORF">BN1723_021023</name>
</gene>
<dbReference type="Proteomes" id="UP000045706">
    <property type="component" value="Unassembled WGS sequence"/>
</dbReference>
<feature type="non-terminal residue" evidence="1">
    <location>
        <position position="1"/>
    </location>
</feature>
<dbReference type="EMBL" id="CVQI01005240">
    <property type="protein sequence ID" value="CRK14661.1"/>
    <property type="molecule type" value="Genomic_DNA"/>
</dbReference>
<reference evidence="2" key="1">
    <citation type="submission" date="2015-05" db="EMBL/GenBank/DDBJ databases">
        <authorList>
            <person name="Fogelqvist Johan"/>
        </authorList>
    </citation>
    <scope>NUCLEOTIDE SEQUENCE [LARGE SCALE GENOMIC DNA]</scope>
</reference>
<protein>
    <submittedName>
        <fullName evidence="1">Uncharacterized protein</fullName>
    </submittedName>
</protein>